<dbReference type="InterPro" id="IPR058353">
    <property type="entry name" value="DUF8040"/>
</dbReference>
<gene>
    <name evidence="2" type="ORF">DFH05DRAFT_921544</name>
</gene>
<dbReference type="EMBL" id="JANVFU010000004">
    <property type="protein sequence ID" value="KAJ3746203.1"/>
    <property type="molecule type" value="Genomic_DNA"/>
</dbReference>
<organism evidence="2 3">
    <name type="scientific">Lentinula detonsa</name>
    <dbReference type="NCBI Taxonomy" id="2804962"/>
    <lineage>
        <taxon>Eukaryota</taxon>
        <taxon>Fungi</taxon>
        <taxon>Dikarya</taxon>
        <taxon>Basidiomycota</taxon>
        <taxon>Agaricomycotina</taxon>
        <taxon>Agaricomycetes</taxon>
        <taxon>Agaricomycetidae</taxon>
        <taxon>Agaricales</taxon>
        <taxon>Marasmiineae</taxon>
        <taxon>Omphalotaceae</taxon>
        <taxon>Lentinula</taxon>
    </lineage>
</organism>
<accession>A0A9W8P3B2</accession>
<feature type="domain" description="DUF8040" evidence="1">
    <location>
        <begin position="55"/>
        <end position="99"/>
    </location>
</feature>
<keyword evidence="3" id="KW-1185">Reference proteome</keyword>
<sequence length="106" mass="11967">MVTIRVLPSERPNRAATARERVRRLIPAVAGIVSAHALMSMQRAFSDLPQPMYNSGMTGQKWIEELQKGHPVCFRRSMGMAQHVFRNLVRDLVRCGLSSSRLSTVF</sequence>
<reference evidence="2 3" key="1">
    <citation type="journal article" date="2023" name="Proc. Natl. Acad. Sci. U.S.A.">
        <title>A global phylogenomic analysis of the shiitake genus Lentinula.</title>
        <authorList>
            <person name="Sierra-Patev S."/>
            <person name="Min B."/>
            <person name="Naranjo-Ortiz M."/>
            <person name="Looney B."/>
            <person name="Konkel Z."/>
            <person name="Slot J.C."/>
            <person name="Sakamoto Y."/>
            <person name="Steenwyk J.L."/>
            <person name="Rokas A."/>
            <person name="Carro J."/>
            <person name="Camarero S."/>
            <person name="Ferreira P."/>
            <person name="Molpeceres G."/>
            <person name="Ruiz-Duenas F.J."/>
            <person name="Serrano A."/>
            <person name="Henrissat B."/>
            <person name="Drula E."/>
            <person name="Hughes K.W."/>
            <person name="Mata J.L."/>
            <person name="Ishikawa N.K."/>
            <person name="Vargas-Isla R."/>
            <person name="Ushijima S."/>
            <person name="Smith C.A."/>
            <person name="Donoghue J."/>
            <person name="Ahrendt S."/>
            <person name="Andreopoulos W."/>
            <person name="He G."/>
            <person name="LaButti K."/>
            <person name="Lipzen A."/>
            <person name="Ng V."/>
            <person name="Riley R."/>
            <person name="Sandor L."/>
            <person name="Barry K."/>
            <person name="Martinez A.T."/>
            <person name="Xiao Y."/>
            <person name="Gibbons J.G."/>
            <person name="Terashima K."/>
            <person name="Grigoriev I.V."/>
            <person name="Hibbett D."/>
        </authorList>
    </citation>
    <scope>NUCLEOTIDE SEQUENCE [LARGE SCALE GENOMIC DNA]</scope>
    <source>
        <strain evidence="2 3">TFB7810</strain>
    </source>
</reference>
<evidence type="ECO:0000259" key="1">
    <source>
        <dbReference type="Pfam" id="PF26138"/>
    </source>
</evidence>
<dbReference type="AlphaFoldDB" id="A0A9W8P3B2"/>
<evidence type="ECO:0000313" key="3">
    <source>
        <dbReference type="Proteomes" id="UP001142393"/>
    </source>
</evidence>
<proteinExistence type="predicted"/>
<dbReference type="Pfam" id="PF26138">
    <property type="entry name" value="DUF8040"/>
    <property type="match status" value="1"/>
</dbReference>
<evidence type="ECO:0000313" key="2">
    <source>
        <dbReference type="EMBL" id="KAJ3746203.1"/>
    </source>
</evidence>
<protein>
    <recommendedName>
        <fullName evidence="1">DUF8040 domain-containing protein</fullName>
    </recommendedName>
</protein>
<dbReference type="Proteomes" id="UP001142393">
    <property type="component" value="Unassembled WGS sequence"/>
</dbReference>
<comment type="caution">
    <text evidence="2">The sequence shown here is derived from an EMBL/GenBank/DDBJ whole genome shotgun (WGS) entry which is preliminary data.</text>
</comment>
<name>A0A9W8P3B2_9AGAR</name>